<sequence>MAEERPGSWFGFGFCGFGQALGSGRGRQVLSPEPLRLPDAGTDICGVSAAWSYTAFVSRAGRVLLSGSAGGAADGCRDAWASETLLVVLRDGRGPGPGAELQAWAPGSALRGEPLWAQTVAPEAGREDGAGGGTRAGPLPLLPCARAYVSPRPPLYRPLAPELRARRLELGAEHALLLDEAGQVYSWGGGRHGQLGHGTLEAELAPRLLEALQGLRMAEVAAGGWHSVCVSEMGDIYIWGWNESGQLALPARGLAEDGQTVAGEATALKEDGSGVKGPAGTEEGAAAPFIAVQPFPALLDLPLGSDAVTASCGSRHTAVVTRTGELYTWGWGKYGQLGHQDTASWDRPRRVQYFVDKRLQVTAVRCGPWNTYVRAVEQS</sequence>
<dbReference type="SUPFAM" id="SSF50985">
    <property type="entry name" value="RCC1/BLIP-II"/>
    <property type="match status" value="1"/>
</dbReference>
<keyword evidence="4" id="KW-0156">Chromatin regulator</keyword>
<organism evidence="10 11">
    <name type="scientific">Myotis myotis</name>
    <name type="common">Greater mouse-eared bat</name>
    <name type="synonym">Vespertilio myotis</name>
    <dbReference type="NCBI Taxonomy" id="51298"/>
    <lineage>
        <taxon>Eukaryota</taxon>
        <taxon>Metazoa</taxon>
        <taxon>Chordata</taxon>
        <taxon>Craniata</taxon>
        <taxon>Vertebrata</taxon>
        <taxon>Euteleostomi</taxon>
        <taxon>Mammalia</taxon>
        <taxon>Eutheria</taxon>
        <taxon>Laurasiatheria</taxon>
        <taxon>Chiroptera</taxon>
        <taxon>Yangochiroptera</taxon>
        <taxon>Vespertilionidae</taxon>
        <taxon>Myotis</taxon>
    </lineage>
</organism>
<evidence type="ECO:0000256" key="3">
    <source>
        <dbReference type="ARBA" id="ARBA00022737"/>
    </source>
</evidence>
<evidence type="ECO:0000313" key="11">
    <source>
        <dbReference type="Proteomes" id="UP000527355"/>
    </source>
</evidence>
<dbReference type="VEuPathDB" id="HostDB:GeneID_118679170"/>
<evidence type="ECO:0000256" key="8">
    <source>
        <dbReference type="ARBA" id="ARBA00071126"/>
    </source>
</evidence>
<comment type="caution">
    <text evidence="10">The sequence shown here is derived from an EMBL/GenBank/DDBJ whole genome shotgun (WGS) entry which is preliminary data.</text>
</comment>
<keyword evidence="5" id="KW-0379">Hydroxylation</keyword>
<feature type="repeat" description="RCC1" evidence="9">
    <location>
        <begin position="234"/>
        <end position="323"/>
    </location>
</feature>
<dbReference type="AlphaFoldDB" id="A0A7J7RS58"/>
<dbReference type="GO" id="GO:0005694">
    <property type="term" value="C:chromosome"/>
    <property type="evidence" value="ECO:0007669"/>
    <property type="project" value="UniProtKB-SubCell"/>
</dbReference>
<comment type="subcellular location">
    <subcellularLocation>
        <location evidence="1">Chromosome</location>
    </subcellularLocation>
</comment>
<evidence type="ECO:0000256" key="6">
    <source>
        <dbReference type="ARBA" id="ARBA00054503"/>
    </source>
</evidence>
<evidence type="ECO:0000256" key="4">
    <source>
        <dbReference type="ARBA" id="ARBA00022853"/>
    </source>
</evidence>
<dbReference type="GO" id="GO:0006325">
    <property type="term" value="P:chromatin organization"/>
    <property type="evidence" value="ECO:0007669"/>
    <property type="project" value="UniProtKB-KW"/>
</dbReference>
<gene>
    <name evidence="10" type="ORF">mMyoMyo1_016416</name>
</gene>
<dbReference type="InterPro" id="IPR009091">
    <property type="entry name" value="RCC1/BLIP-II"/>
</dbReference>
<reference evidence="10 11" key="1">
    <citation type="journal article" date="2020" name="Nature">
        <title>Six reference-quality genomes reveal evolution of bat adaptations.</title>
        <authorList>
            <person name="Jebb D."/>
            <person name="Huang Z."/>
            <person name="Pippel M."/>
            <person name="Hughes G.M."/>
            <person name="Lavrichenko K."/>
            <person name="Devanna P."/>
            <person name="Winkler S."/>
            <person name="Jermiin L.S."/>
            <person name="Skirmuntt E.C."/>
            <person name="Katzourakis A."/>
            <person name="Burkitt-Gray L."/>
            <person name="Ray D.A."/>
            <person name="Sullivan K.A.M."/>
            <person name="Roscito J.G."/>
            <person name="Kirilenko B.M."/>
            <person name="Davalos L.M."/>
            <person name="Corthals A.P."/>
            <person name="Power M.L."/>
            <person name="Jones G."/>
            <person name="Ransome R.D."/>
            <person name="Dechmann D.K.N."/>
            <person name="Locatelli A.G."/>
            <person name="Puechmaille S.J."/>
            <person name="Fedrigo O."/>
            <person name="Jarvis E.D."/>
            <person name="Hiller M."/>
            <person name="Vernes S.C."/>
            <person name="Myers E.W."/>
            <person name="Teeling E.C."/>
        </authorList>
    </citation>
    <scope>NUCLEOTIDE SEQUENCE [LARGE SCALE GENOMIC DNA]</scope>
    <source>
        <strain evidence="10">MMyoMyo1</strain>
        <tissue evidence="10">Flight muscle</tissue>
    </source>
</reference>
<evidence type="ECO:0000313" key="10">
    <source>
        <dbReference type="EMBL" id="KAF6278980.1"/>
    </source>
</evidence>
<dbReference type="Pfam" id="PF00415">
    <property type="entry name" value="RCC1"/>
    <property type="match status" value="2"/>
</dbReference>
<evidence type="ECO:0000256" key="1">
    <source>
        <dbReference type="ARBA" id="ARBA00004286"/>
    </source>
</evidence>
<evidence type="ECO:0000256" key="7">
    <source>
        <dbReference type="ARBA" id="ARBA00064992"/>
    </source>
</evidence>
<dbReference type="Proteomes" id="UP000527355">
    <property type="component" value="Unassembled WGS sequence"/>
</dbReference>
<feature type="repeat" description="RCC1" evidence="9">
    <location>
        <begin position="182"/>
        <end position="233"/>
    </location>
</feature>
<dbReference type="PROSITE" id="PS50012">
    <property type="entry name" value="RCC1_3"/>
    <property type="match status" value="3"/>
</dbReference>
<protein>
    <recommendedName>
        <fullName evidence="8">RCC1 domain-containing protein 1</fullName>
    </recommendedName>
</protein>
<dbReference type="InterPro" id="IPR000408">
    <property type="entry name" value="Reg_chr_condens"/>
</dbReference>
<keyword evidence="3" id="KW-0677">Repeat</keyword>
<keyword evidence="2" id="KW-0158">Chromosome</keyword>
<comment type="subunit">
    <text evidence="7">Found in a complex with KDM8. Interacts (via N-terminus) with KDM8 (via N-terminus).</text>
</comment>
<proteinExistence type="predicted"/>
<dbReference type="PRINTS" id="PR00633">
    <property type="entry name" value="RCCNDNSATION"/>
</dbReference>
<dbReference type="PROSITE" id="PS00626">
    <property type="entry name" value="RCC1_2"/>
    <property type="match status" value="2"/>
</dbReference>
<feature type="repeat" description="RCC1" evidence="9">
    <location>
        <begin position="324"/>
        <end position="377"/>
    </location>
</feature>
<dbReference type="Gene3D" id="2.130.10.30">
    <property type="entry name" value="Regulator of chromosome condensation 1/beta-lactamase-inhibitor protein II"/>
    <property type="match status" value="1"/>
</dbReference>
<comment type="function">
    <text evidence="6">Plays a role in transcriptional repression of satellite repeats, possibly by regulating H3K36 methylation levels in centromeric regions together with KDM8. Possibly together with KDM8, is involved in proper mitotic spindle organization and chromosome segregation. Plays a role in regulating alpha-tubulin deacetylation and cytoskeletal microtubule stability, thereby promoting cell migration and TGF-beta-induced epithelial to mesenchymal transition (EMT), potentially through the inhibition of KDM8.</text>
</comment>
<dbReference type="PANTHER" id="PTHR46849">
    <property type="entry name" value="RCC1 DOMAIN-CONTAINING PROTEIN 1"/>
    <property type="match status" value="1"/>
</dbReference>
<dbReference type="InterPro" id="IPR052830">
    <property type="entry name" value="RCC1_domain-containing"/>
</dbReference>
<evidence type="ECO:0000256" key="9">
    <source>
        <dbReference type="PROSITE-ProRule" id="PRU00235"/>
    </source>
</evidence>
<dbReference type="PANTHER" id="PTHR46849:SF1">
    <property type="entry name" value="RCC1 DOMAIN-CONTAINING PROTEIN 1"/>
    <property type="match status" value="1"/>
</dbReference>
<evidence type="ECO:0000256" key="2">
    <source>
        <dbReference type="ARBA" id="ARBA00022454"/>
    </source>
</evidence>
<name>A0A7J7RS58_MYOMY</name>
<keyword evidence="11" id="KW-1185">Reference proteome</keyword>
<accession>A0A7J7RS58</accession>
<evidence type="ECO:0000256" key="5">
    <source>
        <dbReference type="ARBA" id="ARBA00023278"/>
    </source>
</evidence>
<dbReference type="FunFam" id="2.130.10.30:FF:000056">
    <property type="entry name" value="RCC1 domain containing 1"/>
    <property type="match status" value="1"/>
</dbReference>
<dbReference type="EMBL" id="JABWUV010000023">
    <property type="protein sequence ID" value="KAF6278980.1"/>
    <property type="molecule type" value="Genomic_DNA"/>
</dbReference>